<keyword evidence="3" id="KW-1185">Reference proteome</keyword>
<dbReference type="Proteomes" id="UP000188937">
    <property type="component" value="Chromosome"/>
</dbReference>
<evidence type="ECO:0000256" key="1">
    <source>
        <dbReference type="SAM" id="MobiDB-lite"/>
    </source>
</evidence>
<evidence type="ECO:0000313" key="3">
    <source>
        <dbReference type="Proteomes" id="UP000188937"/>
    </source>
</evidence>
<reference evidence="2 3" key="1">
    <citation type="submission" date="2016-03" db="EMBL/GenBank/DDBJ databases">
        <title>Acetic acid bacteria sequencing.</title>
        <authorList>
            <person name="Brandt J."/>
            <person name="Jakob F."/>
            <person name="Vogel R.F."/>
        </authorList>
    </citation>
    <scope>NUCLEOTIDE SEQUENCE [LARGE SCALE GENOMIC DNA]</scope>
    <source>
        <strain evidence="2 3">TMW2.1153</strain>
    </source>
</reference>
<evidence type="ECO:0000313" key="2">
    <source>
        <dbReference type="EMBL" id="AQS85945.1"/>
    </source>
</evidence>
<sequence>MTTRPEPKPEQPPAPATQTPPRALTAPARIHGRARASCPLQARARKQLRQCLLRSHAPGYTGKVRGSALCLDGLIRFLRFPPLYWRASHASLLRRNSPPDDSYMIPVGALERQKAACAAF</sequence>
<protein>
    <submittedName>
        <fullName evidence="2">Uncharacterized protein</fullName>
    </submittedName>
</protein>
<feature type="region of interest" description="Disordered" evidence="1">
    <location>
        <begin position="1"/>
        <end position="24"/>
    </location>
</feature>
<organism evidence="2 3">
    <name type="scientific">Acetobacter aceti</name>
    <dbReference type="NCBI Taxonomy" id="435"/>
    <lineage>
        <taxon>Bacteria</taxon>
        <taxon>Pseudomonadati</taxon>
        <taxon>Pseudomonadota</taxon>
        <taxon>Alphaproteobacteria</taxon>
        <taxon>Acetobacterales</taxon>
        <taxon>Acetobacteraceae</taxon>
        <taxon>Acetobacter</taxon>
        <taxon>Acetobacter subgen. Acetobacter</taxon>
    </lineage>
</organism>
<dbReference type="AlphaFoldDB" id="A0A1U9KJF5"/>
<dbReference type="RefSeq" id="WP_077813946.1">
    <property type="nucleotide sequence ID" value="NZ_CP014692.1"/>
</dbReference>
<accession>A0A1U9KJF5</accession>
<gene>
    <name evidence="2" type="ORF">A0U92_15555</name>
</gene>
<proteinExistence type="predicted"/>
<dbReference type="EMBL" id="CP014692">
    <property type="protein sequence ID" value="AQS85945.1"/>
    <property type="molecule type" value="Genomic_DNA"/>
</dbReference>
<dbReference type="KEGG" id="aace:A0U92_15555"/>
<name>A0A1U9KJF5_ACEAC</name>